<dbReference type="Pfam" id="PF01424">
    <property type="entry name" value="R3H"/>
    <property type="match status" value="1"/>
</dbReference>
<dbReference type="PROSITE" id="PS51673">
    <property type="entry name" value="SUZ"/>
    <property type="match status" value="1"/>
</dbReference>
<dbReference type="Pfam" id="PF12752">
    <property type="entry name" value="SUZ"/>
    <property type="match status" value="1"/>
</dbReference>
<keyword evidence="1" id="KW-0597">Phosphoprotein</keyword>
<dbReference type="EMBL" id="CADEPI010000016">
    <property type="protein sequence ID" value="CAB3364577.1"/>
    <property type="molecule type" value="Genomic_DNA"/>
</dbReference>
<feature type="region of interest" description="Disordered" evidence="2">
    <location>
        <begin position="626"/>
        <end position="671"/>
    </location>
</feature>
<evidence type="ECO:0000256" key="2">
    <source>
        <dbReference type="SAM" id="MobiDB-lite"/>
    </source>
</evidence>
<evidence type="ECO:0000256" key="1">
    <source>
        <dbReference type="ARBA" id="ARBA00022553"/>
    </source>
</evidence>
<dbReference type="PROSITE" id="PS51061">
    <property type="entry name" value="R3H"/>
    <property type="match status" value="1"/>
</dbReference>
<feature type="compositionally biased region" description="Basic and acidic residues" evidence="2">
    <location>
        <begin position="477"/>
        <end position="488"/>
    </location>
</feature>
<feature type="region of interest" description="Disordered" evidence="2">
    <location>
        <begin position="938"/>
        <end position="971"/>
    </location>
</feature>
<feature type="compositionally biased region" description="Acidic residues" evidence="2">
    <location>
        <begin position="237"/>
        <end position="259"/>
    </location>
</feature>
<dbReference type="Gene3D" id="3.30.1370.50">
    <property type="entry name" value="R3H-like domain"/>
    <property type="match status" value="1"/>
</dbReference>
<dbReference type="Proteomes" id="UP000494165">
    <property type="component" value="Unassembled WGS sequence"/>
</dbReference>
<dbReference type="InterPro" id="IPR024771">
    <property type="entry name" value="SUZ"/>
</dbReference>
<proteinExistence type="predicted"/>
<evidence type="ECO:0008006" key="7">
    <source>
        <dbReference type="Google" id="ProtNLM"/>
    </source>
</evidence>
<evidence type="ECO:0000259" key="3">
    <source>
        <dbReference type="PROSITE" id="PS51061"/>
    </source>
</evidence>
<gene>
    <name evidence="5" type="ORF">CLODIP_2_CD09275</name>
</gene>
<comment type="caution">
    <text evidence="5">The sequence shown here is derived from an EMBL/GenBank/DDBJ whole genome shotgun (WGS) entry which is preliminary data.</text>
</comment>
<feature type="domain" description="SUZ" evidence="4">
    <location>
        <begin position="438"/>
        <end position="504"/>
    </location>
</feature>
<feature type="compositionally biased region" description="Low complexity" evidence="2">
    <location>
        <begin position="333"/>
        <end position="343"/>
    </location>
</feature>
<evidence type="ECO:0000259" key="4">
    <source>
        <dbReference type="PROSITE" id="PS51673"/>
    </source>
</evidence>
<feature type="compositionally biased region" description="Polar residues" evidence="2">
    <location>
        <begin position="644"/>
        <end position="654"/>
    </location>
</feature>
<feature type="compositionally biased region" description="Low complexity" evidence="2">
    <location>
        <begin position="655"/>
        <end position="669"/>
    </location>
</feature>
<evidence type="ECO:0000313" key="6">
    <source>
        <dbReference type="Proteomes" id="UP000494165"/>
    </source>
</evidence>
<feature type="compositionally biased region" description="Polar residues" evidence="2">
    <location>
        <begin position="200"/>
        <end position="215"/>
    </location>
</feature>
<dbReference type="SMART" id="SM00393">
    <property type="entry name" value="R3H"/>
    <property type="match status" value="1"/>
</dbReference>
<dbReference type="InterPro" id="IPR051937">
    <property type="entry name" value="R3H_domain_containing"/>
</dbReference>
<dbReference type="InterPro" id="IPR001374">
    <property type="entry name" value="R3H_dom"/>
</dbReference>
<dbReference type="GO" id="GO:0003676">
    <property type="term" value="F:nucleic acid binding"/>
    <property type="evidence" value="ECO:0007669"/>
    <property type="project" value="UniProtKB-UniRule"/>
</dbReference>
<feature type="compositionally biased region" description="Pro residues" evidence="2">
    <location>
        <begin position="815"/>
        <end position="828"/>
    </location>
</feature>
<feature type="region of interest" description="Disordered" evidence="2">
    <location>
        <begin position="455"/>
        <end position="488"/>
    </location>
</feature>
<feature type="compositionally biased region" description="Basic and acidic residues" evidence="2">
    <location>
        <begin position="455"/>
        <end position="466"/>
    </location>
</feature>
<keyword evidence="6" id="KW-1185">Reference proteome</keyword>
<protein>
    <recommendedName>
        <fullName evidence="7">R3H domain-containing protein</fullName>
    </recommendedName>
</protein>
<feature type="compositionally biased region" description="Low complexity" evidence="2">
    <location>
        <begin position="632"/>
        <end position="643"/>
    </location>
</feature>
<feature type="region of interest" description="Disordered" evidence="2">
    <location>
        <begin position="716"/>
        <end position="746"/>
    </location>
</feature>
<dbReference type="AlphaFoldDB" id="A0A8S1CB18"/>
<sequence length="1049" mass="113462">MGKQTLDTAFPHSYRKAIKQLRQKLPNPFTLEESPFASNEGSQLHTVNFLQELVCTPLQVHAAGGISPPTRFPRAHVSRPLVKGQIHLAVRPPPPHHQQYTLVSRPFRTLDAPGQPFALPQVQPQKIHLRAPRYSASLKRAVGKVRKELSSSTSGAPPPSFSEEGSNGPATSGGGSAVAQAKQLDAQVPSIVVHAGTCSCPTSPQMERSSISALQHSLGEQEDEEARSEEFDVKEAAEDDLNAETVASDEEQNEADEQTGEPPPFESSGPSVPVRQKSQNSKVKLLVRSHAMREETSPPPDPERATLEPPAGAGRPSSRLRLKQQGSSQGSMDSNSPLSLSRDSSTEQPPTGDSSGVDLPAFLTETVNRSHKDRQLLLRIETELQNLVKDTKRTQFKFPPMSSYQRMLVHRMAALYNMEHNVDSTGAQVVVGKTTTSKTPDLRLRDQIRGDLEIEPRKSILKRDTNSLDDPNSKASADSRRSKSFEEREEEYEKVRKRIFKEGEGMIRVMRGDSGLSEGDEVRSSQEDLRSSWAAGGQTWSSSDSSDGRPQLLRPSPPHSSSLRPSRLLKVESFESRDILRSNSMRQAVSKSYSFGGYSGGTTAPSIARGDSMVSTHSAGARLLTKQDSGTSSVASRLSPLSSGYKSLGSQRSDATMSATPSPTATPLLPQGPMQMPAHLQQHFLGPTLMWAVSNMDSVPAGSLLINPQTGQPYLNSDGSVYRYDPSNPPKLLTTSDPPPQPPSIQQPQVIYSYQAAPPAQHSHSHHSQCSQEGCCMPEITSYVAGMQINEAATCPAAPPSSYVVAAPGWQQPQQAPPRPPLLPPPPVSTQQPPNVILPSSQQTVLLVQPQRPPVAVFPHSGGNTEAGYYSPPQTMMTAAAPPNNNVGQMFQPQHTPSMRASAPSGEGVTFASTGGYYPTAPVTGMCPSYCFSPPNQWAGANGSQQQQQPRVNGPSGQQPPPGAGGGQCMVSWLPADQSTMESHASSLPSWFLPGRQGTIAHPPYTAVPLKLLWPRLRQHQNQPTQASDNHELTDQRTIMIGGRFRLPP</sequence>
<feature type="compositionally biased region" description="Polar residues" evidence="2">
    <location>
        <begin position="942"/>
        <end position="951"/>
    </location>
</feature>
<feature type="domain" description="R3H" evidence="3">
    <location>
        <begin position="374"/>
        <end position="437"/>
    </location>
</feature>
<name>A0A8S1CB18_9INSE</name>
<organism evidence="5 6">
    <name type="scientific">Cloeon dipterum</name>
    <dbReference type="NCBI Taxonomy" id="197152"/>
    <lineage>
        <taxon>Eukaryota</taxon>
        <taxon>Metazoa</taxon>
        <taxon>Ecdysozoa</taxon>
        <taxon>Arthropoda</taxon>
        <taxon>Hexapoda</taxon>
        <taxon>Insecta</taxon>
        <taxon>Pterygota</taxon>
        <taxon>Palaeoptera</taxon>
        <taxon>Ephemeroptera</taxon>
        <taxon>Pisciforma</taxon>
        <taxon>Baetidae</taxon>
        <taxon>Cloeon</taxon>
    </lineage>
</organism>
<dbReference type="SUPFAM" id="SSF82708">
    <property type="entry name" value="R3H domain"/>
    <property type="match status" value="1"/>
</dbReference>
<feature type="region of interest" description="Disordered" evidence="2">
    <location>
        <begin position="810"/>
        <end position="831"/>
    </location>
</feature>
<feature type="compositionally biased region" description="Basic and acidic residues" evidence="2">
    <location>
        <begin position="520"/>
        <end position="530"/>
    </location>
</feature>
<feature type="region of interest" description="Disordered" evidence="2">
    <location>
        <begin position="200"/>
        <end position="359"/>
    </location>
</feature>
<dbReference type="PANTHER" id="PTHR15672:SF8">
    <property type="entry name" value="PROTEIN ENCORE"/>
    <property type="match status" value="1"/>
</dbReference>
<dbReference type="OrthoDB" id="278430at2759"/>
<reference evidence="5 6" key="1">
    <citation type="submission" date="2020-04" db="EMBL/GenBank/DDBJ databases">
        <authorList>
            <person name="Alioto T."/>
            <person name="Alioto T."/>
            <person name="Gomez Garrido J."/>
        </authorList>
    </citation>
    <scope>NUCLEOTIDE SEQUENCE [LARGE SCALE GENOMIC DNA]</scope>
</reference>
<accession>A0A8S1CB18</accession>
<evidence type="ECO:0000313" key="5">
    <source>
        <dbReference type="EMBL" id="CAB3364577.1"/>
    </source>
</evidence>
<dbReference type="CDD" id="cd02642">
    <property type="entry name" value="R3H_encore_like"/>
    <property type="match status" value="1"/>
</dbReference>
<dbReference type="PANTHER" id="PTHR15672">
    <property type="entry name" value="CAMP-REGULATED PHOSPHOPROTEIN 21 RELATED R3H DOMAIN CONTAINING PROTEIN"/>
    <property type="match status" value="1"/>
</dbReference>
<feature type="compositionally biased region" description="Basic and acidic residues" evidence="2">
    <location>
        <begin position="291"/>
        <end position="306"/>
    </location>
</feature>
<feature type="region of interest" description="Disordered" evidence="2">
    <location>
        <begin position="511"/>
        <end position="567"/>
    </location>
</feature>
<dbReference type="InterPro" id="IPR036867">
    <property type="entry name" value="R3H_dom_sf"/>
</dbReference>
<feature type="region of interest" description="Disordered" evidence="2">
    <location>
        <begin position="145"/>
        <end position="180"/>
    </location>
</feature>
<feature type="compositionally biased region" description="Low complexity" evidence="2">
    <location>
        <begin position="549"/>
        <end position="567"/>
    </location>
</feature>